<feature type="compositionally biased region" description="Polar residues" evidence="2">
    <location>
        <begin position="117"/>
        <end position="127"/>
    </location>
</feature>
<evidence type="ECO:0000313" key="3">
    <source>
        <dbReference type="EMBL" id="KAF7491873.1"/>
    </source>
</evidence>
<dbReference type="GO" id="GO:0023052">
    <property type="term" value="P:signaling"/>
    <property type="evidence" value="ECO:0007669"/>
    <property type="project" value="InterPro"/>
</dbReference>
<dbReference type="GO" id="GO:0051382">
    <property type="term" value="P:kinetochore assembly"/>
    <property type="evidence" value="ECO:0007669"/>
    <property type="project" value="TreeGrafter"/>
</dbReference>
<sequence length="397" mass="45754">MSDVSYYKNILQDQTDLLNSKIDRYNRILKESSTLPEFVIGQIHLVIGQSKLFINERFKQFSGLIDDCEWKRGEKEIKVEDLAGFWDMISYQIDDLKFKFDELRQLESNDWKPIEKQTPTTNDSINSIGRKPLQATNGRRNKTTINHRINLDQNNVVDGQTNRIKTKPIKQPIRSNFREFLRNKAKNEQEKIHSTAANINDRSDLIVIDDDGKKMLSSMKTTDQNSSIVRNHNGQLKNDETTSKNLKTSSSLRSKNDLHSLNRHNNHQNCNNYNNDDDDEDDIQVMIVVNNNQKNFKSLQSTNGDDGHSNRKNVANQEQGVVDGGHDRNDQDCDGKDIDGVLINGNVLDEVRNKNIKIEKNLHHSLHHQKQQQQQQKQQLAGKDSEKENQTIVLSVN</sequence>
<dbReference type="GO" id="GO:0008017">
    <property type="term" value="F:microtubule binding"/>
    <property type="evidence" value="ECO:0007669"/>
    <property type="project" value="TreeGrafter"/>
</dbReference>
<dbReference type="GO" id="GO:0007059">
    <property type="term" value="P:chromosome segregation"/>
    <property type="evidence" value="ECO:0007669"/>
    <property type="project" value="TreeGrafter"/>
</dbReference>
<reference evidence="3" key="2">
    <citation type="submission" date="2020-01" db="EMBL/GenBank/DDBJ databases">
        <authorList>
            <person name="Korhonen P.K.K."/>
            <person name="Guangxu M.G."/>
            <person name="Wang T.W."/>
            <person name="Stroehlein A.J.S."/>
            <person name="Young N.D."/>
            <person name="Ang C.-S.A."/>
            <person name="Fernando D.W.F."/>
            <person name="Lu H.L."/>
            <person name="Taylor S.T."/>
            <person name="Ehtesham M.E.M."/>
            <person name="Najaraj S.H.N."/>
            <person name="Harsha G.H.G."/>
            <person name="Madugundu A.M."/>
            <person name="Renuse S.R."/>
            <person name="Holt D.H."/>
            <person name="Pandey A.P."/>
            <person name="Papenfuss A.P."/>
            <person name="Gasser R.B.G."/>
            <person name="Fischer K.F."/>
        </authorList>
    </citation>
    <scope>NUCLEOTIDE SEQUENCE</scope>
    <source>
        <strain evidence="3">SSS_KF_BRIS2020</strain>
    </source>
</reference>
<dbReference type="OrthoDB" id="10023951at2759"/>
<dbReference type="GO" id="GO:0031616">
    <property type="term" value="C:spindle pole centrosome"/>
    <property type="evidence" value="ECO:0007669"/>
    <property type="project" value="TreeGrafter"/>
</dbReference>
<evidence type="ECO:0000313" key="5">
    <source>
        <dbReference type="Proteomes" id="UP000070412"/>
    </source>
</evidence>
<feature type="compositionally biased region" description="Basic and acidic residues" evidence="2">
    <location>
        <begin position="324"/>
        <end position="333"/>
    </location>
</feature>
<dbReference type="Pfam" id="PF03359">
    <property type="entry name" value="GKAP"/>
    <property type="match status" value="1"/>
</dbReference>
<feature type="region of interest" description="Disordered" evidence="2">
    <location>
        <begin position="221"/>
        <end position="279"/>
    </location>
</feature>
<dbReference type="AlphaFoldDB" id="A0A834RE22"/>
<organism evidence="3">
    <name type="scientific">Sarcoptes scabiei</name>
    <name type="common">Itch mite</name>
    <name type="synonym">Acarus scabiei</name>
    <dbReference type="NCBI Taxonomy" id="52283"/>
    <lineage>
        <taxon>Eukaryota</taxon>
        <taxon>Metazoa</taxon>
        <taxon>Ecdysozoa</taxon>
        <taxon>Arthropoda</taxon>
        <taxon>Chelicerata</taxon>
        <taxon>Arachnida</taxon>
        <taxon>Acari</taxon>
        <taxon>Acariformes</taxon>
        <taxon>Sarcoptiformes</taxon>
        <taxon>Astigmata</taxon>
        <taxon>Psoroptidia</taxon>
        <taxon>Sarcoptoidea</taxon>
        <taxon>Sarcoptidae</taxon>
        <taxon>Sarcoptinae</taxon>
        <taxon>Sarcoptes</taxon>
    </lineage>
</organism>
<feature type="region of interest" description="Disordered" evidence="2">
    <location>
        <begin position="297"/>
        <end position="333"/>
    </location>
</feature>
<keyword evidence="5" id="KW-1185">Reference proteome</keyword>
<reference evidence="5" key="1">
    <citation type="journal article" date="2020" name="PLoS Negl. Trop. Dis.">
        <title>High-quality nuclear genome for Sarcoptes scabiei-A critical resource for a neglected parasite.</title>
        <authorList>
            <person name="Korhonen P.K."/>
            <person name="Gasser R.B."/>
            <person name="Ma G."/>
            <person name="Wang T."/>
            <person name="Stroehlein A.J."/>
            <person name="Young N.D."/>
            <person name="Ang C.S."/>
            <person name="Fernando D.D."/>
            <person name="Lu H.C."/>
            <person name="Taylor S."/>
            <person name="Reynolds S.L."/>
            <person name="Mofiz E."/>
            <person name="Najaraj S.H."/>
            <person name="Gowda H."/>
            <person name="Madugundu A."/>
            <person name="Renuse S."/>
            <person name="Holt D."/>
            <person name="Pandey A."/>
            <person name="Papenfuss A.T."/>
            <person name="Fischer K."/>
        </authorList>
    </citation>
    <scope>NUCLEOTIDE SEQUENCE [LARGE SCALE GENOMIC DNA]</scope>
</reference>
<dbReference type="Proteomes" id="UP000070412">
    <property type="component" value="Unassembled WGS sequence"/>
</dbReference>
<dbReference type="EMBL" id="WVUK01000058">
    <property type="protein sequence ID" value="KAF7491873.1"/>
    <property type="molecule type" value="Genomic_DNA"/>
</dbReference>
<dbReference type="GO" id="GO:0007346">
    <property type="term" value="P:regulation of mitotic cell cycle"/>
    <property type="evidence" value="ECO:0007669"/>
    <property type="project" value="TreeGrafter"/>
</dbReference>
<dbReference type="EnsemblMetazoa" id="SSS_7544s_mrna">
    <property type="protein sequence ID" value="KAF7491873.1"/>
    <property type="gene ID" value="SSS_7544"/>
</dbReference>
<dbReference type="GO" id="GO:0051642">
    <property type="term" value="P:centrosome localization"/>
    <property type="evidence" value="ECO:0007669"/>
    <property type="project" value="TreeGrafter"/>
</dbReference>
<feature type="region of interest" description="Disordered" evidence="2">
    <location>
        <begin position="114"/>
        <end position="135"/>
    </location>
</feature>
<feature type="compositionally biased region" description="Low complexity" evidence="2">
    <location>
        <begin position="243"/>
        <end position="253"/>
    </location>
</feature>
<name>A0A834RE22_SARSC</name>
<dbReference type="GO" id="GO:0007052">
    <property type="term" value="P:mitotic spindle organization"/>
    <property type="evidence" value="ECO:0007669"/>
    <property type="project" value="TreeGrafter"/>
</dbReference>
<dbReference type="PANTHER" id="PTHR12353:SF1">
    <property type="entry name" value="DISKS LARGE-ASSOCIATED PROTEIN 5"/>
    <property type="match status" value="1"/>
</dbReference>
<feature type="region of interest" description="Disordered" evidence="2">
    <location>
        <begin position="365"/>
        <end position="397"/>
    </location>
</feature>
<dbReference type="InterPro" id="IPR005026">
    <property type="entry name" value="SAPAP"/>
</dbReference>
<dbReference type="GO" id="GO:0005737">
    <property type="term" value="C:cytoplasm"/>
    <property type="evidence" value="ECO:0007669"/>
    <property type="project" value="TreeGrafter"/>
</dbReference>
<evidence type="ECO:0000313" key="4">
    <source>
        <dbReference type="EnsemblMetazoa" id="KAF7491873.1"/>
    </source>
</evidence>
<proteinExistence type="inferred from homology"/>
<protein>
    <submittedName>
        <fullName evidence="3">Disks large-associated protein 5</fullName>
    </submittedName>
</protein>
<accession>A0A834RE22</accession>
<dbReference type="GO" id="GO:0005634">
    <property type="term" value="C:nucleus"/>
    <property type="evidence" value="ECO:0007669"/>
    <property type="project" value="TreeGrafter"/>
</dbReference>
<reference evidence="4" key="3">
    <citation type="submission" date="2022-06" db="UniProtKB">
        <authorList>
            <consortium name="EnsemblMetazoa"/>
        </authorList>
    </citation>
    <scope>IDENTIFICATION</scope>
</reference>
<evidence type="ECO:0000256" key="2">
    <source>
        <dbReference type="SAM" id="MobiDB-lite"/>
    </source>
</evidence>
<gene>
    <name evidence="3" type="ORF">SSS_7544</name>
</gene>
<dbReference type="PANTHER" id="PTHR12353">
    <property type="entry name" value="DISKS LARGE-ASSOCIATED PROTEIN DAP SAP90/PSD-95-ASSOCIATED PROTEIN"/>
    <property type="match status" value="1"/>
</dbReference>
<comment type="similarity">
    <text evidence="1">Belongs to the SAPAP family.</text>
</comment>
<feature type="compositionally biased region" description="Polar residues" evidence="2">
    <location>
        <begin position="221"/>
        <end position="236"/>
    </location>
</feature>
<evidence type="ECO:0000256" key="1">
    <source>
        <dbReference type="ARBA" id="ARBA00008839"/>
    </source>
</evidence>